<dbReference type="AlphaFoldDB" id="A0A409VT06"/>
<name>A0A409VT06_9AGAR</name>
<proteinExistence type="predicted"/>
<dbReference type="EMBL" id="NHYE01005573">
    <property type="protein sequence ID" value="PPQ69415.1"/>
    <property type="molecule type" value="Genomic_DNA"/>
</dbReference>
<reference evidence="3 4" key="1">
    <citation type="journal article" date="2018" name="Evol. Lett.">
        <title>Horizontal gene cluster transfer increased hallucinogenic mushroom diversity.</title>
        <authorList>
            <person name="Reynolds H.T."/>
            <person name="Vijayakumar V."/>
            <person name="Gluck-Thaler E."/>
            <person name="Korotkin H.B."/>
            <person name="Matheny P.B."/>
            <person name="Slot J.C."/>
        </authorList>
    </citation>
    <scope>NUCLEOTIDE SEQUENCE [LARGE SCALE GENOMIC DNA]</scope>
    <source>
        <strain evidence="3 4">SRW20</strain>
    </source>
</reference>
<dbReference type="OrthoDB" id="5598737at2759"/>
<dbReference type="Proteomes" id="UP000284706">
    <property type="component" value="Unassembled WGS sequence"/>
</dbReference>
<feature type="domain" description="HMG" evidence="2">
    <location>
        <begin position="369"/>
        <end position="500"/>
    </location>
</feature>
<evidence type="ECO:0000313" key="4">
    <source>
        <dbReference type="Proteomes" id="UP000284706"/>
    </source>
</evidence>
<evidence type="ECO:0000313" key="3">
    <source>
        <dbReference type="EMBL" id="PPQ69415.1"/>
    </source>
</evidence>
<protein>
    <recommendedName>
        <fullName evidence="2">HMG domain-containing protein</fullName>
    </recommendedName>
</protein>
<dbReference type="PANTHER" id="PTHR34305:SF1">
    <property type="entry name" value="SWIM-TYPE DOMAIN-CONTAINING PROTEIN"/>
    <property type="match status" value="1"/>
</dbReference>
<sequence length="981" mass="110135">MTTFRITYDDPPPQPTERITFEVDSAHNEANIVSPVRKQRRPKASIKRMKLGHGATSTFGASTESQNCPTTRSKDQKVKASSDINTHQDIGPLEMDTSPPPSSPDFPAHSTPGILSDEAVVEPQNMVQNSIGEASYDAFVDSVLSAESDFWQISRNLFIVNGWNKESNIGTNTFYHLQMVVIGLKRDCHCLCPDGREGDECFHIRFLADYDLPSENENKTVLFSRNVLQFEPSIYHNVFSVKGSGLFTSVKARAIVEHCGEDSGIGTWKCSRDPNQNNCCHISAARDSLQQHIQLDLSAKDVNGPQEFHLGKSTNVLDFTFFEADHPVLENFVRDAGSSTTAVSSKSIPPPRWARLSSDPVRPTIPPVHQAPDLIPLTPSSSCPCKHDGRVLYSAGSESRVESCEVYGLTRMWRSKIELQNCTVCKRRFIGPDGQELGLFNWNNRVLVSHDLLDDYTCSYTTSETPFAAWVSVMQRRYQTHGSPQPFLSERRFRVIWFAYARLLELDNDMCCRKCGPTPNATIWDGVTLAFSRKHLKPSLCPPTTIHPTSKVRRKARHPRKPQCFEDPYLRKLLRHTLTGPELRWINDGEVPADLVGVDEDFSDDESEEISQLKAEHRAALARYKAAVDMRSRLECIEEVGSRLGQIDASLASLFDQCYGLQKLIHGHKAPSAYTTLFLHMASEDSVLQLITLSDMEYLDRFIKDPTFQNASHLNMFPALYTVIMLELSKDTQLKITDDLLGLCHWILLRGMTVLVASITERGGEKDAVRSSPDDDWQKTGCLYSMPQIRNRPQYPSIPRDGLSDIGGQAKRGSGCGKYFSEYGQKRLTGGIMVVWCTHTVCYGFHCIPAAEGRNEVFSAIYTHWEKAPEIIIYDYACNLAPYLMAREPVFFAKTRCLIDHFHSAGHSACGDPCKLKTYVSANASLDRINSSAAECGNSGILRIRKSVSYMTQDHAIIYTKVFLSIRNRLILQKQEQRGNA</sequence>
<feature type="compositionally biased region" description="Basic residues" evidence="1">
    <location>
        <begin position="37"/>
        <end position="51"/>
    </location>
</feature>
<feature type="region of interest" description="Disordered" evidence="1">
    <location>
        <begin position="35"/>
        <end position="113"/>
    </location>
</feature>
<evidence type="ECO:0000256" key="1">
    <source>
        <dbReference type="SAM" id="MobiDB-lite"/>
    </source>
</evidence>
<dbReference type="InterPro" id="IPR040648">
    <property type="entry name" value="HMGXB3_CxC4"/>
</dbReference>
<evidence type="ECO:0000259" key="2">
    <source>
        <dbReference type="Pfam" id="PF18717"/>
    </source>
</evidence>
<gene>
    <name evidence="3" type="ORF">CVT26_002453</name>
</gene>
<dbReference type="PANTHER" id="PTHR34305">
    <property type="entry name" value="EXPRESSED PROTEIN"/>
    <property type="match status" value="1"/>
</dbReference>
<dbReference type="Pfam" id="PF18717">
    <property type="entry name" value="CxC4"/>
    <property type="match status" value="1"/>
</dbReference>
<keyword evidence="4" id="KW-1185">Reference proteome</keyword>
<dbReference type="InParanoid" id="A0A409VT06"/>
<feature type="compositionally biased region" description="Polar residues" evidence="1">
    <location>
        <begin position="55"/>
        <end position="71"/>
    </location>
</feature>
<comment type="caution">
    <text evidence="3">The sequence shown here is derived from an EMBL/GenBank/DDBJ whole genome shotgun (WGS) entry which is preliminary data.</text>
</comment>
<organism evidence="3 4">
    <name type="scientific">Gymnopilus dilepis</name>
    <dbReference type="NCBI Taxonomy" id="231916"/>
    <lineage>
        <taxon>Eukaryota</taxon>
        <taxon>Fungi</taxon>
        <taxon>Dikarya</taxon>
        <taxon>Basidiomycota</taxon>
        <taxon>Agaricomycotina</taxon>
        <taxon>Agaricomycetes</taxon>
        <taxon>Agaricomycetidae</taxon>
        <taxon>Agaricales</taxon>
        <taxon>Agaricineae</taxon>
        <taxon>Hymenogastraceae</taxon>
        <taxon>Gymnopilus</taxon>
    </lineage>
</organism>
<accession>A0A409VT06</accession>